<keyword evidence="3" id="KW-1185">Reference proteome</keyword>
<name>A0A922S6R4_SCHHA</name>
<gene>
    <name evidence="2" type="primary">ANKRD42_1</name>
    <name evidence="2" type="ORF">MS3_00001792</name>
</gene>
<reference evidence="2" key="4">
    <citation type="journal article" date="2022" name="PLoS Pathog.">
        <title>Chromosome-level genome of Schistosoma haematobium underpins genome-wide explorations of molecular variation.</title>
        <authorList>
            <person name="Stroehlein A.J."/>
            <person name="Korhonen P.K."/>
            <person name="Lee V.V."/>
            <person name="Ralph S.A."/>
            <person name="Mentink-Kane M."/>
            <person name="You H."/>
            <person name="McManus D.P."/>
            <person name="Tchuente L.T."/>
            <person name="Stothard J.R."/>
            <person name="Kaur P."/>
            <person name="Dudchenko O."/>
            <person name="Aiden E.L."/>
            <person name="Yang B."/>
            <person name="Yang H."/>
            <person name="Emery A.M."/>
            <person name="Webster B.L."/>
            <person name="Brindley P.J."/>
            <person name="Rollinson D."/>
            <person name="Chang B.C.H."/>
            <person name="Gasser R.B."/>
            <person name="Young N.D."/>
        </authorList>
    </citation>
    <scope>NUCLEOTIDE SEQUENCE</scope>
</reference>
<reference evidence="2" key="1">
    <citation type="journal article" date="2012" name="Nat. Genet.">
        <title>Whole-genome sequence of Schistosoma haematobium.</title>
        <authorList>
            <person name="Young N.D."/>
            <person name="Jex A.R."/>
            <person name="Li B."/>
            <person name="Liu S."/>
            <person name="Yang L."/>
            <person name="Xiong Z."/>
            <person name="Li Y."/>
            <person name="Cantacessi C."/>
            <person name="Hall R.S."/>
            <person name="Xu X."/>
            <person name="Chen F."/>
            <person name="Wu X."/>
            <person name="Zerlotini A."/>
            <person name="Oliveira G."/>
            <person name="Hofmann A."/>
            <person name="Zhang G."/>
            <person name="Fang X."/>
            <person name="Kang Y."/>
            <person name="Campbell B.E."/>
            <person name="Loukas A."/>
            <person name="Ranganathan S."/>
            <person name="Rollinson D."/>
            <person name="Rinaldi G."/>
            <person name="Brindley P.J."/>
            <person name="Yang H."/>
            <person name="Wang J."/>
            <person name="Wang J."/>
            <person name="Gasser R.B."/>
        </authorList>
    </citation>
    <scope>NUCLEOTIDE SEQUENCE</scope>
</reference>
<dbReference type="Proteomes" id="UP000471633">
    <property type="component" value="Unassembled WGS sequence"/>
</dbReference>
<sequence length="385" mass="44872">MVFRIEVNLGNGFLLFKTMKRKFNHIQSVNKFNINKIKHIKYCQKYCTYCSPERYTILIHNEHLNQIHYTMCPYDELLIMAKSICTNLMQDNNNNNHNNNQNDNNNNSITILVLSITCGKLSNFTRYNPVLINRNINTSTNNNKNNTPPPTNISSTSHAKSSNPLNTTISINIQTISKTIQRAKLEKVDYKQSRTKSKWGIINLSACNNIHSDISIDLNTSVNSMNDGKKNICYTYDNHYHYYCCYYYYYYYCYHYHYYSYQKSPLFTTLWSEHILNSGSKDIQLGLKTPNINCDAYTQKFNITQNSNEKHTGNMEKILIENETDNEVMRYMSKFDLIKNCAQIRSENHKPNRLKDLQLSVNLRPPEPVGCQLLQMNSAPVTKGL</sequence>
<dbReference type="AlphaFoldDB" id="A0A922S6R4"/>
<dbReference type="GeneID" id="24593515"/>
<dbReference type="EMBL" id="AMPZ03000001">
    <property type="protein sequence ID" value="KAH9595925.1"/>
    <property type="molecule type" value="Genomic_DNA"/>
</dbReference>
<comment type="caution">
    <text evidence="2">The sequence shown here is derived from an EMBL/GenBank/DDBJ whole genome shotgun (WGS) entry which is preliminary data.</text>
</comment>
<accession>A0A922S6R4</accession>
<feature type="region of interest" description="Disordered" evidence="1">
    <location>
        <begin position="137"/>
        <end position="165"/>
    </location>
</feature>
<dbReference type="CTD" id="24593515"/>
<protein>
    <submittedName>
        <fullName evidence="2">Ankyrin repeat domain-containing protein 42</fullName>
    </submittedName>
</protein>
<dbReference type="KEGG" id="shx:MS3_00001792"/>
<proteinExistence type="predicted"/>
<evidence type="ECO:0000313" key="2">
    <source>
        <dbReference type="EMBL" id="KAH9595925.1"/>
    </source>
</evidence>
<reference evidence="2" key="2">
    <citation type="journal article" date="2019" name="Gigascience">
        <title>High-quality Schistosoma haematobium genome achieved by single-molecule and long-range sequencing.</title>
        <authorList>
            <person name="Stroehlein A.J."/>
            <person name="Korhonen P.K."/>
            <person name="Chong T.M."/>
            <person name="Lim Y.L."/>
            <person name="Chan K.G."/>
            <person name="Webster B."/>
            <person name="Rollinson D."/>
            <person name="Brindley P.J."/>
            <person name="Gasser R.B."/>
            <person name="Young N.D."/>
        </authorList>
    </citation>
    <scope>NUCLEOTIDE SEQUENCE</scope>
</reference>
<evidence type="ECO:0000313" key="3">
    <source>
        <dbReference type="Proteomes" id="UP000471633"/>
    </source>
</evidence>
<dbReference type="RefSeq" id="XP_012797514.3">
    <property type="nucleotide sequence ID" value="XM_012942060.3"/>
</dbReference>
<reference evidence="2" key="3">
    <citation type="submission" date="2021-06" db="EMBL/GenBank/DDBJ databases">
        <title>Chromosome-level genome assembly for S. haematobium.</title>
        <authorList>
            <person name="Stroehlein A.J."/>
        </authorList>
    </citation>
    <scope>NUCLEOTIDE SEQUENCE</scope>
</reference>
<organism evidence="2 3">
    <name type="scientific">Schistosoma haematobium</name>
    <name type="common">Blood fluke</name>
    <dbReference type="NCBI Taxonomy" id="6185"/>
    <lineage>
        <taxon>Eukaryota</taxon>
        <taxon>Metazoa</taxon>
        <taxon>Spiralia</taxon>
        <taxon>Lophotrochozoa</taxon>
        <taxon>Platyhelminthes</taxon>
        <taxon>Trematoda</taxon>
        <taxon>Digenea</taxon>
        <taxon>Strigeidida</taxon>
        <taxon>Schistosomatoidea</taxon>
        <taxon>Schistosomatidae</taxon>
        <taxon>Schistosoma</taxon>
    </lineage>
</organism>
<evidence type="ECO:0000256" key="1">
    <source>
        <dbReference type="SAM" id="MobiDB-lite"/>
    </source>
</evidence>
<feature type="compositionally biased region" description="Low complexity" evidence="1">
    <location>
        <begin position="137"/>
        <end position="157"/>
    </location>
</feature>